<name>A0AAV9ZAJ7_9AGAR</name>
<feature type="region of interest" description="Disordered" evidence="2">
    <location>
        <begin position="1060"/>
        <end position="1136"/>
    </location>
</feature>
<feature type="region of interest" description="Disordered" evidence="2">
    <location>
        <begin position="707"/>
        <end position="780"/>
    </location>
</feature>
<dbReference type="InterPro" id="IPR036047">
    <property type="entry name" value="F-box-like_dom_sf"/>
</dbReference>
<evidence type="ECO:0000259" key="3">
    <source>
        <dbReference type="Pfam" id="PF12937"/>
    </source>
</evidence>
<dbReference type="Proteomes" id="UP001362999">
    <property type="component" value="Unassembled WGS sequence"/>
</dbReference>
<dbReference type="Pfam" id="PF12937">
    <property type="entry name" value="F-box-like"/>
    <property type="match status" value="1"/>
</dbReference>
<evidence type="ECO:0000313" key="4">
    <source>
        <dbReference type="EMBL" id="KAK6977015.1"/>
    </source>
</evidence>
<feature type="compositionally biased region" description="Low complexity" evidence="2">
    <location>
        <begin position="534"/>
        <end position="545"/>
    </location>
</feature>
<evidence type="ECO:0000256" key="2">
    <source>
        <dbReference type="SAM" id="MobiDB-lite"/>
    </source>
</evidence>
<dbReference type="SUPFAM" id="SSF81383">
    <property type="entry name" value="F-box domain"/>
    <property type="match status" value="1"/>
</dbReference>
<feature type="compositionally biased region" description="Basic and acidic residues" evidence="2">
    <location>
        <begin position="757"/>
        <end position="780"/>
    </location>
</feature>
<feature type="region of interest" description="Disordered" evidence="2">
    <location>
        <begin position="799"/>
        <end position="837"/>
    </location>
</feature>
<feature type="compositionally biased region" description="Acidic residues" evidence="2">
    <location>
        <begin position="1083"/>
        <end position="1104"/>
    </location>
</feature>
<keyword evidence="5" id="KW-1185">Reference proteome</keyword>
<reference evidence="4 5" key="1">
    <citation type="journal article" date="2024" name="J Genomics">
        <title>Draft genome sequencing and assembly of Favolaschia claudopus CIRM-BRFM 2984 isolated from oak limbs.</title>
        <authorList>
            <person name="Navarro D."/>
            <person name="Drula E."/>
            <person name="Chaduli D."/>
            <person name="Cazenave R."/>
            <person name="Ahrendt S."/>
            <person name="Wang J."/>
            <person name="Lipzen A."/>
            <person name="Daum C."/>
            <person name="Barry K."/>
            <person name="Grigoriev I.V."/>
            <person name="Favel A."/>
            <person name="Rosso M.N."/>
            <person name="Martin F."/>
        </authorList>
    </citation>
    <scope>NUCLEOTIDE SEQUENCE [LARGE SCALE GENOMIC DNA]</scope>
    <source>
        <strain evidence="4 5">CIRM-BRFM 2984</strain>
    </source>
</reference>
<feature type="region of interest" description="Disordered" evidence="2">
    <location>
        <begin position="433"/>
        <end position="479"/>
    </location>
</feature>
<evidence type="ECO:0000313" key="5">
    <source>
        <dbReference type="Proteomes" id="UP001362999"/>
    </source>
</evidence>
<keyword evidence="1" id="KW-0175">Coiled coil</keyword>
<protein>
    <recommendedName>
        <fullName evidence="3">F-box domain-containing protein</fullName>
    </recommendedName>
</protein>
<comment type="caution">
    <text evidence="4">The sequence shown here is derived from an EMBL/GenBank/DDBJ whole genome shotgun (WGS) entry which is preliminary data.</text>
</comment>
<organism evidence="4 5">
    <name type="scientific">Favolaschia claudopus</name>
    <dbReference type="NCBI Taxonomy" id="2862362"/>
    <lineage>
        <taxon>Eukaryota</taxon>
        <taxon>Fungi</taxon>
        <taxon>Dikarya</taxon>
        <taxon>Basidiomycota</taxon>
        <taxon>Agaricomycotina</taxon>
        <taxon>Agaricomycetes</taxon>
        <taxon>Agaricomycetidae</taxon>
        <taxon>Agaricales</taxon>
        <taxon>Marasmiineae</taxon>
        <taxon>Mycenaceae</taxon>
        <taxon>Favolaschia</taxon>
    </lineage>
</organism>
<dbReference type="InterPro" id="IPR001810">
    <property type="entry name" value="F-box_dom"/>
</dbReference>
<feature type="region of interest" description="Disordered" evidence="2">
    <location>
        <begin position="516"/>
        <end position="553"/>
    </location>
</feature>
<dbReference type="AlphaFoldDB" id="A0AAV9ZAJ7"/>
<feature type="compositionally biased region" description="Acidic residues" evidence="2">
    <location>
        <begin position="1111"/>
        <end position="1125"/>
    </location>
</feature>
<feature type="domain" description="F-box" evidence="3">
    <location>
        <begin position="57"/>
        <end position="112"/>
    </location>
</feature>
<sequence>MLTVQEQFELGRIKVIASEVVDAALNKFAKRLQTLLQSMLAELFDLESDWAQFSPFHKLPNELCSAIFQALLASSSPASWDFRQDRTRILLVCKYWHQLALNDPLLWSTVTISHITSHSTLERIINVTSGQSLGVYILDLRVTDSLDSALDFSTMLNLFDLIAPTSNRWIELVVVTPSVHVRAHVLDKARDLPCSRLRSMTIQGPVTCFYPVPADFTGKLRLTALRRLVLHRVVFPLWIPVPMPNLEVLSISDAIPSNGPTRNQLYSLLANSPRLTTLELLRIGIRLPWGEPTASDSVAEISAPSVTTLALAFDARMISSIALHSFFEALRFMSLPGLRHFDLDLRTDEDARTYLSHFLTFPSPSVSLSGMFSDMETVITLYLHLGTVNSLDLVGCEGKEVLECLGVRHSNGTTQLGTVLPSLQRLRENLPKFSTMATTPDSPRREPTTAGSSQFATANLGPASEGPTQEPGPSGATSPVRLRVKVSVDSDGIPFLLDPRTGTRYDVSDDEAVLDLPHAAPSPNAGTTGGTERTGGPTPSSPSSITREEGDNTSFTPELLLTTLVAELSSTPLSEPQLSRFSTLRGIMSLSRDSLLTTTGLVAGQRDHVRGLSRSLRQFRNAVSERFEELSEEITTANQRMETTLSNNVRVLRATGATEAQLAQLVVAVQTGREQPLERVALDVHLHEPPAQEVDLGDLRAAVDRAVPPRREDETQEEFISRGNSALGHRVRAASSFANSAPTEPSGPRPNNPRVARFAEDRSPTPRPSRDPPPHLARESVAPHRANIAPIGYNQSISGVITGNGGGSDSPPNPTTWSGHSGASAPPKLPEPSKYKGEDDDTTFMTWLSRLCTWLQGSGLGGADYEDSRIVEPLTKVSEIEHTFEAITCAMYRRFVTTATATRATKEYEAVRYDESKGVEFLVSELKRTALKMREPPAEFTVRQRFMRLIPSDVHNELVRRGLYVEYTPLNVLKDHARARGTKSAGKAPARSRVTPRTITPIAARAGTAAVNHSHSPATMAKDKSTPAPATATARPNKTCFGCGMVGHIASDPVCPRYNESASNRPRNHAQLRAQRVVSSYSDAEDEDTGLTSDEEGSNLEEDNGLWGGDQYDDDILDDFPDEFLPEAPASDPHEAPDLADLIDNAAPTEVRVGAMQYYAMRIDNDPPAERQVIPGAPEYSSSQPMRTMIMDTMAAVIGFSGLGYPDWDPAREERERLDRDLHWDLIAIIMIPFFRPSKCNGV</sequence>
<dbReference type="EMBL" id="JAWWNJ010000173">
    <property type="protein sequence ID" value="KAK6977015.1"/>
    <property type="molecule type" value="Genomic_DNA"/>
</dbReference>
<gene>
    <name evidence="4" type="ORF">R3P38DRAFT_3237793</name>
</gene>
<evidence type="ECO:0000256" key="1">
    <source>
        <dbReference type="SAM" id="Coils"/>
    </source>
</evidence>
<accession>A0AAV9ZAJ7</accession>
<dbReference type="Gene3D" id="1.20.1280.50">
    <property type="match status" value="1"/>
</dbReference>
<feature type="region of interest" description="Disordered" evidence="2">
    <location>
        <begin position="1008"/>
        <end position="1033"/>
    </location>
</feature>
<feature type="coiled-coil region" evidence="1">
    <location>
        <begin position="620"/>
        <end position="647"/>
    </location>
</feature>
<proteinExistence type="predicted"/>
<dbReference type="SUPFAM" id="SSF52047">
    <property type="entry name" value="RNI-like"/>
    <property type="match status" value="1"/>
</dbReference>